<evidence type="ECO:0000313" key="1">
    <source>
        <dbReference type="EMBL" id="GLV60678.1"/>
    </source>
</evidence>
<dbReference type="RefSeq" id="WP_338257815.1">
    <property type="nucleotide sequence ID" value="NZ_BSRI01000002.1"/>
</dbReference>
<evidence type="ECO:0000313" key="2">
    <source>
        <dbReference type="Proteomes" id="UP001344906"/>
    </source>
</evidence>
<protein>
    <submittedName>
        <fullName evidence="1">Uncharacterized protein</fullName>
    </submittedName>
</protein>
<comment type="caution">
    <text evidence="1">The sequence shown here is derived from an EMBL/GenBank/DDBJ whole genome shotgun (WGS) entry which is preliminary data.</text>
</comment>
<sequence>MQEKTKTVTEEITELTETRELADTELQHVTGGFFKWGGNGYGYGYGWGHWGWGWGHGDDFKWGNGWGWGWGWGHDFGDEIE</sequence>
<gene>
    <name evidence="1" type="ORF">KDH_74970</name>
</gene>
<name>A0ABQ6G4C9_9CHLR</name>
<keyword evidence="2" id="KW-1185">Reference proteome</keyword>
<organism evidence="1 2">
    <name type="scientific">Dictyobacter halimunensis</name>
    <dbReference type="NCBI Taxonomy" id="3026934"/>
    <lineage>
        <taxon>Bacteria</taxon>
        <taxon>Bacillati</taxon>
        <taxon>Chloroflexota</taxon>
        <taxon>Ktedonobacteria</taxon>
        <taxon>Ktedonobacterales</taxon>
        <taxon>Dictyobacteraceae</taxon>
        <taxon>Dictyobacter</taxon>
    </lineage>
</organism>
<reference evidence="1 2" key="1">
    <citation type="submission" date="2023-02" db="EMBL/GenBank/DDBJ databases">
        <title>Dictyobacter halimunensis sp. nov., a new member of the class Ktedonobacteria from forest soil in a geothermal area.</title>
        <authorList>
            <person name="Rachmania M.K."/>
            <person name="Ningsih F."/>
            <person name="Sakai Y."/>
            <person name="Yabe S."/>
            <person name="Yokota A."/>
            <person name="Sjamsuridzal W."/>
        </authorList>
    </citation>
    <scope>NUCLEOTIDE SEQUENCE [LARGE SCALE GENOMIC DNA]</scope>
    <source>
        <strain evidence="1 2">S3.2.2.5</strain>
    </source>
</reference>
<proteinExistence type="predicted"/>
<dbReference type="Proteomes" id="UP001344906">
    <property type="component" value="Unassembled WGS sequence"/>
</dbReference>
<accession>A0ABQ6G4C9</accession>
<dbReference type="EMBL" id="BSRI01000002">
    <property type="protein sequence ID" value="GLV60678.1"/>
    <property type="molecule type" value="Genomic_DNA"/>
</dbReference>